<accession>V4L9E9</accession>
<evidence type="ECO:0000256" key="1">
    <source>
        <dbReference type="ARBA" id="ARBA00006781"/>
    </source>
</evidence>
<dbReference type="EMBL" id="KI517464">
    <property type="protein sequence ID" value="ESQ40294.1"/>
    <property type="molecule type" value="Genomic_DNA"/>
</dbReference>
<dbReference type="Pfam" id="PF13862">
    <property type="entry name" value="BCCIP"/>
    <property type="match status" value="1"/>
</dbReference>
<dbReference type="Gramene" id="ESQ40294">
    <property type="protein sequence ID" value="ESQ40294"/>
    <property type="gene ID" value="EUTSA_v10014438mg"/>
</dbReference>
<reference evidence="3 4" key="1">
    <citation type="journal article" date="2013" name="Front. Plant Sci.">
        <title>The Reference Genome of the Halophytic Plant Eutrema salsugineum.</title>
        <authorList>
            <person name="Yang R."/>
            <person name="Jarvis D.E."/>
            <person name="Chen H."/>
            <person name="Beilstein M.A."/>
            <person name="Grimwood J."/>
            <person name="Jenkins J."/>
            <person name="Shu S."/>
            <person name="Prochnik S."/>
            <person name="Xin M."/>
            <person name="Ma C."/>
            <person name="Schmutz J."/>
            <person name="Wing R.A."/>
            <person name="Mitchell-Olds T."/>
            <person name="Schumaker K.S."/>
            <person name="Wang X."/>
        </authorList>
    </citation>
    <scope>NUCLEOTIDE SEQUENCE [LARGE SCALE GENOMIC DNA]</scope>
</reference>
<evidence type="ECO:0000313" key="3">
    <source>
        <dbReference type="EMBL" id="ESQ40294.1"/>
    </source>
</evidence>
<proteinExistence type="inferred from homology"/>
<evidence type="ECO:0008006" key="5">
    <source>
        <dbReference type="Google" id="ProtNLM"/>
    </source>
</evidence>
<comment type="similarity">
    <text evidence="1">Belongs to the BCP1 family.</text>
</comment>
<evidence type="ECO:0000256" key="2">
    <source>
        <dbReference type="SAM" id="MobiDB-lite"/>
    </source>
</evidence>
<name>V4L9E9_EUTSA</name>
<feature type="region of interest" description="Disordered" evidence="2">
    <location>
        <begin position="1"/>
        <end position="28"/>
    </location>
</feature>
<dbReference type="eggNOG" id="KOG3034">
    <property type="taxonomic scope" value="Eukaryota"/>
</dbReference>
<dbReference type="KEGG" id="eus:EUTSA_v10014438mg"/>
<dbReference type="PANTHER" id="PTHR13261:SF0">
    <property type="entry name" value="BRCA2 AND CDKN1A-INTERACTING PROTEIN"/>
    <property type="match status" value="1"/>
</dbReference>
<dbReference type="OMA" id="NFTHILG"/>
<organism evidence="3 4">
    <name type="scientific">Eutrema salsugineum</name>
    <name type="common">Saltwater cress</name>
    <name type="synonym">Sisymbrium salsugineum</name>
    <dbReference type="NCBI Taxonomy" id="72664"/>
    <lineage>
        <taxon>Eukaryota</taxon>
        <taxon>Viridiplantae</taxon>
        <taxon>Streptophyta</taxon>
        <taxon>Embryophyta</taxon>
        <taxon>Tracheophyta</taxon>
        <taxon>Spermatophyta</taxon>
        <taxon>Magnoliopsida</taxon>
        <taxon>eudicotyledons</taxon>
        <taxon>Gunneridae</taxon>
        <taxon>Pentapetalae</taxon>
        <taxon>rosids</taxon>
        <taxon>malvids</taxon>
        <taxon>Brassicales</taxon>
        <taxon>Brassicaceae</taxon>
        <taxon>Eutremeae</taxon>
        <taxon>Eutrema</taxon>
    </lineage>
</organism>
<dbReference type="GO" id="GO:0005634">
    <property type="term" value="C:nucleus"/>
    <property type="evidence" value="ECO:0007669"/>
    <property type="project" value="TreeGrafter"/>
</dbReference>
<sequence>MSFDEKIPNISKNGKEEQLLESSDEEGSQGDVQADFEFFDPKATDFHGVKILLQNYLDDKEWDLSGFVDLILDQTTVGTVVKVADDEDEALFAVVTALNLARYKASHDNKCFRELKEFLLKKKAKDVGLLVSQRVMNLPPQLLPPLYDGLFDEVSWATEYERTEELRGSFRFKSYILVTKIYKLKNPKQKKPRHAEEDSKETVFLKPEEDEIFLEVCILTLLTLFPMRKEQKFSKLLSKKSLALCPSHSLCTHSSLHLKR</sequence>
<dbReference type="InterPro" id="IPR025602">
    <property type="entry name" value="BCP1_family"/>
</dbReference>
<feature type="compositionally biased region" description="Basic and acidic residues" evidence="2">
    <location>
        <begin position="1"/>
        <end position="18"/>
    </location>
</feature>
<dbReference type="STRING" id="72664.V4L9E9"/>
<dbReference type="Proteomes" id="UP000030689">
    <property type="component" value="Unassembled WGS sequence"/>
</dbReference>
<dbReference type="AlphaFoldDB" id="V4L9E9"/>
<protein>
    <recommendedName>
        <fullName evidence="5">Protein BCCIP homolog</fullName>
    </recommendedName>
</protein>
<gene>
    <name evidence="3" type="ORF">EUTSA_v10014438mg</name>
</gene>
<dbReference type="PANTHER" id="PTHR13261">
    <property type="entry name" value="BRCA2 AND CDKN1A INTERACTING PROTEIN"/>
    <property type="match status" value="1"/>
</dbReference>
<keyword evidence="4" id="KW-1185">Reference proteome</keyword>
<evidence type="ECO:0000313" key="4">
    <source>
        <dbReference type="Proteomes" id="UP000030689"/>
    </source>
</evidence>